<reference evidence="2" key="2">
    <citation type="submission" date="2012-06" db="EMBL/GenBank/DDBJ databases">
        <authorList>
            <person name="Yu Y."/>
            <person name="Currie J."/>
            <person name="Lomeli R."/>
            <person name="Angelova A."/>
            <person name="Collura K."/>
            <person name="Wissotski M."/>
            <person name="Campos D."/>
            <person name="Kudrna D."/>
            <person name="Golser W."/>
            <person name="Ashely E."/>
            <person name="Descour A."/>
            <person name="Fernandes J."/>
            <person name="Soderlund C."/>
            <person name="Walbot V."/>
        </authorList>
    </citation>
    <scope>NUCLEOTIDE SEQUENCE</scope>
    <source>
        <strain evidence="2">B73</strain>
    </source>
</reference>
<protein>
    <submittedName>
        <fullName evidence="2">Uncharacterized protein</fullName>
    </submittedName>
</protein>
<proteinExistence type="evidence at transcript level"/>
<name>C0PB07_MAIZE</name>
<dbReference type="AlphaFoldDB" id="C0PB07"/>
<evidence type="ECO:0000256" key="1">
    <source>
        <dbReference type="SAM" id="Phobius"/>
    </source>
</evidence>
<accession>C0PB07</accession>
<sequence length="274" mass="30193">MFTELQSPDYKLLVSSVLAFVVGTCSSYVDLELCLLNQLEDQAISIHQLLLDGKPSPSSTEPPLHCEVQRVGLVIILIHQGDHLVTLGQILPAEMNRKAQPEAPGDMGLGHGLDEDGEAGVQLLLQILRLRDGVAPRIVGRVHPVGQISSHRSVRPPNLHPKIGNLLAVHGLIREVGEPAGPPYWLHHGVGDVERHPRLPLLDQRGLGGGGGLSDGSREVVELQLLQLPFVRLHLPPPLLLVRRRFRHLSSLSRLCVYCYCCGYVLVFFYSVFY</sequence>
<feature type="transmembrane region" description="Helical" evidence="1">
    <location>
        <begin position="252"/>
        <end position="273"/>
    </location>
</feature>
<keyword evidence="1" id="KW-1133">Transmembrane helix</keyword>
<reference evidence="2" key="1">
    <citation type="journal article" date="2009" name="PLoS Genet.">
        <title>Sequencing, mapping, and analysis of 27,455 maize full-length cDNAs.</title>
        <authorList>
            <person name="Soderlund C."/>
            <person name="Descour A."/>
            <person name="Kudrna D."/>
            <person name="Bomhoff M."/>
            <person name="Boyd L."/>
            <person name="Currie J."/>
            <person name="Angelova A."/>
            <person name="Collura K."/>
            <person name="Wissotski M."/>
            <person name="Ashley E."/>
            <person name="Morrow D."/>
            <person name="Fernandes J."/>
            <person name="Walbot V."/>
            <person name="Yu Y."/>
        </authorList>
    </citation>
    <scope>NUCLEOTIDE SEQUENCE</scope>
    <source>
        <strain evidence="2">B73</strain>
    </source>
</reference>
<keyword evidence="1" id="KW-0472">Membrane</keyword>
<evidence type="ECO:0000313" key="2">
    <source>
        <dbReference type="EMBL" id="ACN31352.1"/>
    </source>
</evidence>
<organism evidence="2">
    <name type="scientific">Zea mays</name>
    <name type="common">Maize</name>
    <dbReference type="NCBI Taxonomy" id="4577"/>
    <lineage>
        <taxon>Eukaryota</taxon>
        <taxon>Viridiplantae</taxon>
        <taxon>Streptophyta</taxon>
        <taxon>Embryophyta</taxon>
        <taxon>Tracheophyta</taxon>
        <taxon>Spermatophyta</taxon>
        <taxon>Magnoliopsida</taxon>
        <taxon>Liliopsida</taxon>
        <taxon>Poales</taxon>
        <taxon>Poaceae</taxon>
        <taxon>PACMAD clade</taxon>
        <taxon>Panicoideae</taxon>
        <taxon>Andropogonodae</taxon>
        <taxon>Andropogoneae</taxon>
        <taxon>Tripsacinae</taxon>
        <taxon>Zea</taxon>
    </lineage>
</organism>
<dbReference type="EMBL" id="BT065476">
    <property type="protein sequence ID" value="ACN31352.1"/>
    <property type="molecule type" value="mRNA"/>
</dbReference>
<keyword evidence="1" id="KW-0812">Transmembrane</keyword>